<dbReference type="AlphaFoldDB" id="A0A200QPF2"/>
<organism evidence="1 2">
    <name type="scientific">Macleaya cordata</name>
    <name type="common">Five-seeded plume-poppy</name>
    <name type="synonym">Bocconia cordata</name>
    <dbReference type="NCBI Taxonomy" id="56857"/>
    <lineage>
        <taxon>Eukaryota</taxon>
        <taxon>Viridiplantae</taxon>
        <taxon>Streptophyta</taxon>
        <taxon>Embryophyta</taxon>
        <taxon>Tracheophyta</taxon>
        <taxon>Spermatophyta</taxon>
        <taxon>Magnoliopsida</taxon>
        <taxon>Ranunculales</taxon>
        <taxon>Papaveraceae</taxon>
        <taxon>Papaveroideae</taxon>
        <taxon>Macleaya</taxon>
    </lineage>
</organism>
<dbReference type="SUPFAM" id="SSF53098">
    <property type="entry name" value="Ribonuclease H-like"/>
    <property type="match status" value="1"/>
</dbReference>
<gene>
    <name evidence="1" type="ORF">BVC80_1799g32</name>
</gene>
<evidence type="ECO:0008006" key="3">
    <source>
        <dbReference type="Google" id="ProtNLM"/>
    </source>
</evidence>
<proteinExistence type="predicted"/>
<name>A0A200QPF2_MACCD</name>
<accession>A0A200QPF2</accession>
<reference evidence="1 2" key="1">
    <citation type="journal article" date="2017" name="Mol. Plant">
        <title>The Genome of Medicinal Plant Macleaya cordata Provides New Insights into Benzylisoquinoline Alkaloids Metabolism.</title>
        <authorList>
            <person name="Liu X."/>
            <person name="Liu Y."/>
            <person name="Huang P."/>
            <person name="Ma Y."/>
            <person name="Qing Z."/>
            <person name="Tang Q."/>
            <person name="Cao H."/>
            <person name="Cheng P."/>
            <person name="Zheng Y."/>
            <person name="Yuan Z."/>
            <person name="Zhou Y."/>
            <person name="Liu J."/>
            <person name="Tang Z."/>
            <person name="Zhuo Y."/>
            <person name="Zhang Y."/>
            <person name="Yu L."/>
            <person name="Huang J."/>
            <person name="Yang P."/>
            <person name="Peng Q."/>
            <person name="Zhang J."/>
            <person name="Jiang W."/>
            <person name="Zhang Z."/>
            <person name="Lin K."/>
            <person name="Ro D.K."/>
            <person name="Chen X."/>
            <person name="Xiong X."/>
            <person name="Shang Y."/>
            <person name="Huang S."/>
            <person name="Zeng J."/>
        </authorList>
    </citation>
    <scope>NUCLEOTIDE SEQUENCE [LARGE SCALE GENOMIC DNA]</scope>
    <source>
        <strain evidence="2">cv. BLH2017</strain>
        <tissue evidence="1">Root</tissue>
    </source>
</reference>
<dbReference type="InterPro" id="IPR012337">
    <property type="entry name" value="RNaseH-like_sf"/>
</dbReference>
<evidence type="ECO:0000313" key="2">
    <source>
        <dbReference type="Proteomes" id="UP000195402"/>
    </source>
</evidence>
<dbReference type="Proteomes" id="UP000195402">
    <property type="component" value="Unassembled WGS sequence"/>
</dbReference>
<sequence>MGIISIDVRVDSQLVASWYHYKHEIPWTLLRWWQRIRVIAQDLDLMLGHVYREVNAPTDFMAGMGITTKADRNFRSDFPPRLKGLARLDRLGVPYLRDG</sequence>
<keyword evidence="2" id="KW-1185">Reference proteome</keyword>
<evidence type="ECO:0000313" key="1">
    <source>
        <dbReference type="EMBL" id="OVA12344.1"/>
    </source>
</evidence>
<comment type="caution">
    <text evidence="1">The sequence shown here is derived from an EMBL/GenBank/DDBJ whole genome shotgun (WGS) entry which is preliminary data.</text>
</comment>
<dbReference type="EMBL" id="MVGT01001388">
    <property type="protein sequence ID" value="OVA12344.1"/>
    <property type="molecule type" value="Genomic_DNA"/>
</dbReference>
<dbReference type="OrthoDB" id="1304767at2759"/>
<dbReference type="InParanoid" id="A0A200QPF2"/>
<protein>
    <recommendedName>
        <fullName evidence="3">RNase H type-1 domain-containing protein</fullName>
    </recommendedName>
</protein>